<name>A0AAW0BYW8_9AGAR</name>
<proteinExistence type="predicted"/>
<evidence type="ECO:0000313" key="2">
    <source>
        <dbReference type="Proteomes" id="UP001362999"/>
    </source>
</evidence>
<protein>
    <submittedName>
        <fullName evidence="1">Polygalacturonase 3</fullName>
    </submittedName>
</protein>
<dbReference type="Gene3D" id="3.80.10.10">
    <property type="entry name" value="Ribonuclease Inhibitor"/>
    <property type="match status" value="1"/>
</dbReference>
<dbReference type="InterPro" id="IPR032675">
    <property type="entry name" value="LRR_dom_sf"/>
</dbReference>
<organism evidence="1 2">
    <name type="scientific">Favolaschia claudopus</name>
    <dbReference type="NCBI Taxonomy" id="2862362"/>
    <lineage>
        <taxon>Eukaryota</taxon>
        <taxon>Fungi</taxon>
        <taxon>Dikarya</taxon>
        <taxon>Basidiomycota</taxon>
        <taxon>Agaricomycotina</taxon>
        <taxon>Agaricomycetes</taxon>
        <taxon>Agaricomycetidae</taxon>
        <taxon>Agaricales</taxon>
        <taxon>Marasmiineae</taxon>
        <taxon>Mycenaceae</taxon>
        <taxon>Favolaschia</taxon>
    </lineage>
</organism>
<evidence type="ECO:0000313" key="1">
    <source>
        <dbReference type="EMBL" id="KAK7031500.1"/>
    </source>
</evidence>
<comment type="caution">
    <text evidence="1">The sequence shown here is derived from an EMBL/GenBank/DDBJ whole genome shotgun (WGS) entry which is preliminary data.</text>
</comment>
<gene>
    <name evidence="1" type="ORF">R3P38DRAFT_3313577</name>
</gene>
<reference evidence="1 2" key="1">
    <citation type="journal article" date="2024" name="J Genomics">
        <title>Draft genome sequencing and assembly of Favolaschia claudopus CIRM-BRFM 2984 isolated from oak limbs.</title>
        <authorList>
            <person name="Navarro D."/>
            <person name="Drula E."/>
            <person name="Chaduli D."/>
            <person name="Cazenave R."/>
            <person name="Ahrendt S."/>
            <person name="Wang J."/>
            <person name="Lipzen A."/>
            <person name="Daum C."/>
            <person name="Barry K."/>
            <person name="Grigoriev I.V."/>
            <person name="Favel A."/>
            <person name="Rosso M.N."/>
            <person name="Martin F."/>
        </authorList>
    </citation>
    <scope>NUCLEOTIDE SEQUENCE [LARGE SCALE GENOMIC DNA]</scope>
    <source>
        <strain evidence="1 2">CIRM-BRFM 2984</strain>
    </source>
</reference>
<dbReference type="EMBL" id="JAWWNJ010000024">
    <property type="protein sequence ID" value="KAK7031500.1"/>
    <property type="molecule type" value="Genomic_DNA"/>
</dbReference>
<dbReference type="SUPFAM" id="SSF52047">
    <property type="entry name" value="RNI-like"/>
    <property type="match status" value="1"/>
</dbReference>
<accession>A0AAW0BYW8</accession>
<keyword evidence="2" id="KW-1185">Reference proteome</keyword>
<dbReference type="AlphaFoldDB" id="A0AAW0BYW8"/>
<dbReference type="Proteomes" id="UP001362999">
    <property type="component" value="Unassembled WGS sequence"/>
</dbReference>
<sequence>MQDPSASYATLSTRVEQTLDETYREVELTFHHLEDGTFKRLWQRAVADRVRVMSIGPYFVCDALDHNERLSFRRTARMVQALLERFRHLEKYHILWHERPSMTLRPPFASSHSLRILTVECSLYKAEFLFSPETTPHALEEFNLCVRDDAGNSDSAGYIMIHHLARFLNNMQSTLRSFSLETSLETDFSPLFLALGFFVRLSTLALSIPMSDAHFRNPSALKGFLNLHRGALKCLSLHGHPTSPPHRTGTRTGGRWLSEALTGIMFTSLQTLNLNTSFVQLDIVILCVRQWAVSKNQLDSLRVSPECLCPELIDMLAQHLPSLTKLYLRVRSFAPHRFEAASQLGRFCTEMSIRKYQGWKLRDIDVWMFARRRLQFQYCYTAPPPICLPSEIWMQIADYLPPQMVGDLYTVNSQWFDIAMNARYNQVSFAFLNRAMLRDLDRLRDPAVARRVRTLHVHPYFVKEIMERTQEPSPITTCRRPLPAHHHPLRGKFKLARGLFRDRDHRRIARGTRTSALHEFGSPADLVQTLVDVISRLPNVTHYHIAWSGLHSISDFPVPFLAAAFSPSVLQLTLEISLEKTVDLLSHTAALENLEELDLFLRLDHTQSAETYEQILVDHLAPAINRLHSSLQKLSLRLCEPLDISPLFDSLRVLPVLDCLSLSIPMARPHLGHPSGLGNFLNRHRHSLRHLALRASELSGDGLMPAEDPLSEWINDALSFVTGPVKLRTLEVSLTLFPVEATAMVLGRFARTLHSLTLTGRHLPWDRVDELLGAVRRSGATRLSTLRLGAITLSPELIDLLAEKLPSLRRLELLVRDVVGCEGDLPLYYDGPEQDDNQIGNFLSEMELRRYPDWGLRSISLTRSSFPYRLQYAADYRDVFLECIPSLARAY</sequence>